<dbReference type="PANTHER" id="PTHR47691">
    <property type="entry name" value="REGULATOR-RELATED"/>
    <property type="match status" value="1"/>
</dbReference>
<reference evidence="2" key="1">
    <citation type="submission" date="2022-06" db="EMBL/GenBank/DDBJ databases">
        <title>Sequencing the genomes of 1000 actinobacteria strains.</title>
        <authorList>
            <person name="Klenk H.-P."/>
        </authorList>
    </citation>
    <scope>NUCLEOTIDE SEQUENCE</scope>
    <source>
        <strain evidence="2">DSM 46694</strain>
    </source>
</reference>
<proteinExistence type="predicted"/>
<evidence type="ECO:0000313" key="2">
    <source>
        <dbReference type="EMBL" id="MCP2358279.1"/>
    </source>
</evidence>
<feature type="compositionally biased region" description="Low complexity" evidence="1">
    <location>
        <begin position="183"/>
        <end position="196"/>
    </location>
</feature>
<comment type="caution">
    <text evidence="2">The sequence shown here is derived from an EMBL/GenBank/DDBJ whole genome shotgun (WGS) entry which is preliminary data.</text>
</comment>
<accession>A0A9X2GIR7</accession>
<dbReference type="InterPro" id="IPR027417">
    <property type="entry name" value="P-loop_NTPase"/>
</dbReference>
<dbReference type="PANTHER" id="PTHR47691:SF3">
    <property type="entry name" value="HTH-TYPE TRANSCRIPTIONAL REGULATOR RV0890C-RELATED"/>
    <property type="match status" value="1"/>
</dbReference>
<dbReference type="EMBL" id="JAMZEB010000002">
    <property type="protein sequence ID" value="MCP2358279.1"/>
    <property type="molecule type" value="Genomic_DNA"/>
</dbReference>
<keyword evidence="3" id="KW-1185">Reference proteome</keyword>
<feature type="region of interest" description="Disordered" evidence="1">
    <location>
        <begin position="170"/>
        <end position="196"/>
    </location>
</feature>
<dbReference type="Proteomes" id="UP001139648">
    <property type="component" value="Unassembled WGS sequence"/>
</dbReference>
<feature type="compositionally biased region" description="Basic and acidic residues" evidence="1">
    <location>
        <begin position="1"/>
        <end position="11"/>
    </location>
</feature>
<name>A0A9X2GIR7_9ACTN</name>
<feature type="region of interest" description="Disordered" evidence="1">
    <location>
        <begin position="1"/>
        <end position="20"/>
    </location>
</feature>
<dbReference type="RefSeq" id="WP_253745366.1">
    <property type="nucleotide sequence ID" value="NZ_BAABKA010000065.1"/>
</dbReference>
<sequence length="196" mass="20068">MAAGLDVRDDTATGARPGARPAHLAHRLADALRGRRLLLVLDNCERLIEPVAELVDLLLRAAPGLRVLTTGQESLAIPGEALYALPPLELPVAGADPAQAGSGQLFVARAAAAPGFVLDEAGAPSVAVICRRLDGLPLALELAAARVRALGVPGVADRLDDRFRLLTVSGRDGPPAGRRCARRSTGAGSSSPSSSG</sequence>
<dbReference type="SUPFAM" id="SSF52540">
    <property type="entry name" value="P-loop containing nucleoside triphosphate hydrolases"/>
    <property type="match status" value="1"/>
</dbReference>
<evidence type="ECO:0000256" key="1">
    <source>
        <dbReference type="SAM" id="MobiDB-lite"/>
    </source>
</evidence>
<dbReference type="AlphaFoldDB" id="A0A9X2GIR7"/>
<organism evidence="2 3">
    <name type="scientific">Nonomuraea thailandensis</name>
    <dbReference type="NCBI Taxonomy" id="1188745"/>
    <lineage>
        <taxon>Bacteria</taxon>
        <taxon>Bacillati</taxon>
        <taxon>Actinomycetota</taxon>
        <taxon>Actinomycetes</taxon>
        <taxon>Streptosporangiales</taxon>
        <taxon>Streptosporangiaceae</taxon>
        <taxon>Nonomuraea</taxon>
    </lineage>
</organism>
<evidence type="ECO:0000313" key="3">
    <source>
        <dbReference type="Proteomes" id="UP001139648"/>
    </source>
</evidence>
<protein>
    <submittedName>
        <fullName evidence="2">ATPase</fullName>
    </submittedName>
</protein>
<gene>
    <name evidence="2" type="ORF">HD597_005299</name>
</gene>